<dbReference type="Gene3D" id="3.40.50.1000">
    <property type="entry name" value="HAD superfamily/HAD-like"/>
    <property type="match status" value="1"/>
</dbReference>
<dbReference type="InParanoid" id="A0A0Q2MGR0"/>
<accession>A0A0Q2MGR0</accession>
<dbReference type="Pfam" id="PF08282">
    <property type="entry name" value="Hydrolase_3"/>
    <property type="match status" value="1"/>
</dbReference>
<dbReference type="FunCoup" id="A0A0Q2MGR0">
    <property type="interactions" value="167"/>
</dbReference>
<evidence type="ECO:0000313" key="2">
    <source>
        <dbReference type="Proteomes" id="UP000051221"/>
    </source>
</evidence>
<dbReference type="PANTHER" id="PTHR10000:SF53">
    <property type="entry name" value="5-AMINO-6-(5-PHOSPHO-D-RIBITYLAMINO)URACIL PHOSPHATASE YBJI-RELATED"/>
    <property type="match status" value="1"/>
</dbReference>
<dbReference type="Proteomes" id="UP000051221">
    <property type="component" value="Unassembled WGS sequence"/>
</dbReference>
<gene>
    <name evidence="1" type="ORF">AMR76_07445</name>
</gene>
<dbReference type="InterPro" id="IPR006379">
    <property type="entry name" value="HAD-SF_hydro_IIB"/>
</dbReference>
<dbReference type="NCBIfam" id="TIGR00099">
    <property type="entry name" value="Cof-subfamily"/>
    <property type="match status" value="1"/>
</dbReference>
<comment type="caution">
    <text evidence="1">The sequence shown here is derived from an EMBL/GenBank/DDBJ whole genome shotgun (WGS) entry which is preliminary data.</text>
</comment>
<dbReference type="AlphaFoldDB" id="A0A0Q2MGR0"/>
<dbReference type="NCBIfam" id="TIGR01484">
    <property type="entry name" value="HAD-SF-IIB"/>
    <property type="match status" value="1"/>
</dbReference>
<reference evidence="1 2" key="1">
    <citation type="submission" date="2015-08" db="EMBL/GenBank/DDBJ databases">
        <title>Antibacterial properties of a collection of Vibrionaceae strains.</title>
        <authorList>
            <person name="Giubergia S."/>
        </authorList>
    </citation>
    <scope>NUCLEOTIDE SEQUENCE [LARGE SCALE GENOMIC DNA]</scope>
    <source>
        <strain evidence="1 2">S0821</strain>
    </source>
</reference>
<dbReference type="InterPro" id="IPR036412">
    <property type="entry name" value="HAD-like_sf"/>
</dbReference>
<dbReference type="GO" id="GO:0000287">
    <property type="term" value="F:magnesium ion binding"/>
    <property type="evidence" value="ECO:0007669"/>
    <property type="project" value="UniProtKB-ARBA"/>
</dbReference>
<dbReference type="GO" id="GO:0016791">
    <property type="term" value="F:phosphatase activity"/>
    <property type="evidence" value="ECO:0007669"/>
    <property type="project" value="TreeGrafter"/>
</dbReference>
<sequence>MSQRIIKFIATDMDGTLLDEKGQLDPEFFALHKQLDERGILFAAASGRQYYSLLDTFAEIQDRIMFIAENGTLVMYKGEELYSSTIDKAAIADIINAARSIAGTHVVLCGKRSAYIETQDPQAMEEIQKYYHRCESVSDLLSVEDDFIKVAICHFDGTEQWVYPSINAKFGDSHKVVVSAKIWLDVMNAEASKGTAIKQLQAKFHFTEQETMTFGDYFNDVEMLQASYYSYAVENAHEQVKTYARFRAPSNRDGGVLTIIKALLSED</sequence>
<dbReference type="SFLD" id="SFLDS00003">
    <property type="entry name" value="Haloacid_Dehalogenase"/>
    <property type="match status" value="1"/>
</dbReference>
<dbReference type="EMBL" id="LKHS01000005">
    <property type="protein sequence ID" value="KQH86906.1"/>
    <property type="molecule type" value="Genomic_DNA"/>
</dbReference>
<dbReference type="Gene3D" id="3.30.1240.10">
    <property type="match status" value="1"/>
</dbReference>
<protein>
    <submittedName>
        <fullName evidence="1">HAD family hydrolase</fullName>
    </submittedName>
</protein>
<dbReference type="GO" id="GO:0005829">
    <property type="term" value="C:cytosol"/>
    <property type="evidence" value="ECO:0007669"/>
    <property type="project" value="TreeGrafter"/>
</dbReference>
<name>A0A0Q2MGR0_VIBFU</name>
<proteinExistence type="predicted"/>
<dbReference type="InterPro" id="IPR023214">
    <property type="entry name" value="HAD_sf"/>
</dbReference>
<dbReference type="SFLD" id="SFLDG01140">
    <property type="entry name" value="C2.B:_Phosphomannomutase_and_P"/>
    <property type="match status" value="1"/>
</dbReference>
<keyword evidence="2" id="KW-1185">Reference proteome</keyword>
<dbReference type="PANTHER" id="PTHR10000">
    <property type="entry name" value="PHOSPHOSERINE PHOSPHATASE"/>
    <property type="match status" value="1"/>
</dbReference>
<organism evidence="1 2">
    <name type="scientific">Vibrio furnissii</name>
    <dbReference type="NCBI Taxonomy" id="29494"/>
    <lineage>
        <taxon>Bacteria</taxon>
        <taxon>Pseudomonadati</taxon>
        <taxon>Pseudomonadota</taxon>
        <taxon>Gammaproteobacteria</taxon>
        <taxon>Vibrionales</taxon>
        <taxon>Vibrionaceae</taxon>
        <taxon>Vibrio</taxon>
    </lineage>
</organism>
<dbReference type="InterPro" id="IPR000150">
    <property type="entry name" value="Cof"/>
</dbReference>
<dbReference type="SFLD" id="SFLDG01144">
    <property type="entry name" value="C2.B.4:_PGP_Like"/>
    <property type="match status" value="1"/>
</dbReference>
<evidence type="ECO:0000313" key="1">
    <source>
        <dbReference type="EMBL" id="KQH86906.1"/>
    </source>
</evidence>
<keyword evidence="1" id="KW-0378">Hydrolase</keyword>
<dbReference type="SUPFAM" id="SSF56784">
    <property type="entry name" value="HAD-like"/>
    <property type="match status" value="1"/>
</dbReference>
<dbReference type="RefSeq" id="WP_055465778.1">
    <property type="nucleotide sequence ID" value="NZ_JBIHSM010000003.1"/>
</dbReference>
<dbReference type="CDD" id="cd07518">
    <property type="entry name" value="HAD_YbiV-Like"/>
    <property type="match status" value="1"/>
</dbReference>